<reference evidence="8 9" key="1">
    <citation type="journal article" date="2018" name="J. Allergy Clin. Immunol.">
        <title>High-quality assembly of Dermatophagoides pteronyssinus genome and transcriptome reveals a wide range of novel allergens.</title>
        <authorList>
            <person name="Liu X.Y."/>
            <person name="Yang K.Y."/>
            <person name="Wang M.Q."/>
            <person name="Kwok J.S."/>
            <person name="Zeng X."/>
            <person name="Yang Z."/>
            <person name="Xiao X.J."/>
            <person name="Lau C.P."/>
            <person name="Li Y."/>
            <person name="Huang Z.M."/>
            <person name="Ba J.G."/>
            <person name="Yim A.K."/>
            <person name="Ouyang C.Y."/>
            <person name="Ngai S.M."/>
            <person name="Chan T.F."/>
            <person name="Leung E.L."/>
            <person name="Liu L."/>
            <person name="Liu Z.G."/>
            <person name="Tsui S.K."/>
        </authorList>
    </citation>
    <scope>NUCLEOTIDE SEQUENCE [LARGE SCALE GENOMIC DNA]</scope>
    <source>
        <strain evidence="8">Derp</strain>
    </source>
</reference>
<feature type="compositionally biased region" description="Polar residues" evidence="6">
    <location>
        <begin position="347"/>
        <end position="373"/>
    </location>
</feature>
<dbReference type="Proteomes" id="UP000887458">
    <property type="component" value="Unassembled WGS sequence"/>
</dbReference>
<feature type="region of interest" description="Disordered" evidence="6">
    <location>
        <begin position="485"/>
        <end position="515"/>
    </location>
</feature>
<name>A0ABQ8JPT2_DERPT</name>
<protein>
    <submittedName>
        <fullName evidence="8">Thioesterase super member 6</fullName>
    </submittedName>
</protein>
<dbReference type="PROSITE" id="PS40000">
    <property type="entry name" value="DM_1"/>
    <property type="match status" value="1"/>
</dbReference>
<evidence type="ECO:0000313" key="9">
    <source>
        <dbReference type="Proteomes" id="UP000887458"/>
    </source>
</evidence>
<dbReference type="SUPFAM" id="SSF82927">
    <property type="entry name" value="Cysteine-rich DNA binding domain, (DM domain)"/>
    <property type="match status" value="1"/>
</dbReference>
<feature type="DNA-binding region" description="DM" evidence="5">
    <location>
        <begin position="32"/>
        <end position="79"/>
    </location>
</feature>
<dbReference type="Pfam" id="PF00751">
    <property type="entry name" value="DM"/>
    <property type="match status" value="1"/>
</dbReference>
<organism evidence="8 9">
    <name type="scientific">Dermatophagoides pteronyssinus</name>
    <name type="common">European house dust mite</name>
    <dbReference type="NCBI Taxonomy" id="6956"/>
    <lineage>
        <taxon>Eukaryota</taxon>
        <taxon>Metazoa</taxon>
        <taxon>Ecdysozoa</taxon>
        <taxon>Arthropoda</taxon>
        <taxon>Chelicerata</taxon>
        <taxon>Arachnida</taxon>
        <taxon>Acari</taxon>
        <taxon>Acariformes</taxon>
        <taxon>Sarcoptiformes</taxon>
        <taxon>Astigmata</taxon>
        <taxon>Psoroptidia</taxon>
        <taxon>Analgoidea</taxon>
        <taxon>Pyroglyphidae</taxon>
        <taxon>Dermatophagoidinae</taxon>
        <taxon>Dermatophagoides</taxon>
    </lineage>
</organism>
<sequence length="727" mass="79613">MEDNQEKLNISDDLINSDQSNNENLLLKIPKCSRCRNHGVFNSLKGHKRTCPYRDCSCKKCILISERQKIMAAQIALRRQQDFEDRTNFHSQTRNNRDDLINGGSRKKRMKSLPSLLNDQGISNDFNQSATTSGDDGGGPPVVDNNIDTNPSSLTSTDPAINRISNRLETYIEIVQDPSQQPPQNVSNDSNISNAKSSNIDSATNSSDNMVAVFDDEPYESFNIPYISDNSESCFDDTGVEVRADPSNDDETISIPDKIKNLSVRLMKSGFNLDENFKTHCLLATIINDNNGNLDESFGKIMRSTIMFSQLVYDDHCKKAETKGDRQINKGLSKTPDNNINKREQSFELSHNANRNKPSVRNDSANKQQTSINLDKKSSKSLNFDSPSILSNSMKMSSLPLMTASSNMPKSVTMPLSSLIQQGFIPTQQQQIENSKDPSNVSKLPALQSNKILFFINPQSTSSNTAQNQSKDSQAKIHLPISLMFPPTTINNPSDSNIDNNNIDHDKSQSPSSQLAKNFDPKQIFATISSIVTSPNTIANTNISSLANNLSTSTSATSILKAQLSSSSNHNPSLSSTAPSSSSSSSSIYTRSDGSLAENAFAPLISNGIIGQQHKIGMQSLSTACITKLSQSSPVPTIVQNINLSGQSSSITTTAATTITTWNQKKVKNPSVLNNDGNKGFRFSNVAILNRSRNKLTKLRHSNSQTSVDSKTNNFNDSQIESSLNPV</sequence>
<dbReference type="PANTHER" id="PTHR12322">
    <property type="entry name" value="DOUBLESEX AND MAB-3 RELATED TRANSCRIPTION FACTOR DMRT"/>
    <property type="match status" value="1"/>
</dbReference>
<dbReference type="SMART" id="SM00301">
    <property type="entry name" value="DM"/>
    <property type="match status" value="1"/>
</dbReference>
<evidence type="ECO:0000313" key="8">
    <source>
        <dbReference type="EMBL" id="KAH9424360.1"/>
    </source>
</evidence>
<accession>A0ABQ8JPT2</accession>
<feature type="region of interest" description="Disordered" evidence="6">
    <location>
        <begin position="563"/>
        <end position="589"/>
    </location>
</feature>
<evidence type="ECO:0000256" key="4">
    <source>
        <dbReference type="ARBA" id="ARBA00023242"/>
    </source>
</evidence>
<reference evidence="8 9" key="2">
    <citation type="journal article" date="2022" name="Mol. Biol. Evol.">
        <title>Comparative Genomics Reveals Insights into the Divergent Evolution of Astigmatic Mites and Household Pest Adaptations.</title>
        <authorList>
            <person name="Xiong Q."/>
            <person name="Wan A.T."/>
            <person name="Liu X."/>
            <person name="Fung C.S."/>
            <person name="Xiao X."/>
            <person name="Malainual N."/>
            <person name="Hou J."/>
            <person name="Wang L."/>
            <person name="Wang M."/>
            <person name="Yang K.Y."/>
            <person name="Cui Y."/>
            <person name="Leung E.L."/>
            <person name="Nong W."/>
            <person name="Shin S.K."/>
            <person name="Au S.W."/>
            <person name="Jeong K.Y."/>
            <person name="Chew F.T."/>
            <person name="Hui J.H."/>
            <person name="Leung T.F."/>
            <person name="Tungtrongchitr A."/>
            <person name="Zhong N."/>
            <person name="Liu Z."/>
            <person name="Tsui S.K."/>
        </authorList>
    </citation>
    <scope>NUCLEOTIDE SEQUENCE [LARGE SCALE GENOMIC DNA]</scope>
    <source>
        <strain evidence="8">Derp</strain>
    </source>
</reference>
<feature type="region of interest" description="Disordered" evidence="6">
    <location>
        <begin position="177"/>
        <end position="206"/>
    </location>
</feature>
<dbReference type="InterPro" id="IPR001275">
    <property type="entry name" value="DM_DNA-bd"/>
</dbReference>
<feature type="compositionally biased region" description="Polar residues" evidence="6">
    <location>
        <begin position="115"/>
        <end position="133"/>
    </location>
</feature>
<feature type="compositionally biased region" description="Polar residues" evidence="6">
    <location>
        <begin position="702"/>
        <end position="727"/>
    </location>
</feature>
<feature type="domain" description="DM" evidence="7">
    <location>
        <begin position="32"/>
        <end position="79"/>
    </location>
</feature>
<evidence type="ECO:0000259" key="7">
    <source>
        <dbReference type="PROSITE" id="PS50809"/>
    </source>
</evidence>
<keyword evidence="9" id="KW-1185">Reference proteome</keyword>
<feature type="region of interest" description="Disordered" evidence="6">
    <location>
        <begin position="347"/>
        <end position="386"/>
    </location>
</feature>
<dbReference type="InterPro" id="IPR026607">
    <property type="entry name" value="DMRT"/>
</dbReference>
<dbReference type="PANTHER" id="PTHR12322:SF53">
    <property type="entry name" value="DOUBLESEX-MAB RELATED 11E"/>
    <property type="match status" value="1"/>
</dbReference>
<comment type="subcellular location">
    <subcellularLocation>
        <location evidence="5">Nucleus</location>
    </subcellularLocation>
</comment>
<evidence type="ECO:0000256" key="1">
    <source>
        <dbReference type="ARBA" id="ARBA00022723"/>
    </source>
</evidence>
<keyword evidence="2 5" id="KW-0862">Zinc</keyword>
<dbReference type="Gene3D" id="4.10.1040.10">
    <property type="entry name" value="DM DNA-binding domain"/>
    <property type="match status" value="1"/>
</dbReference>
<evidence type="ECO:0000256" key="2">
    <source>
        <dbReference type="ARBA" id="ARBA00022833"/>
    </source>
</evidence>
<feature type="compositionally biased region" description="Low complexity" evidence="6">
    <location>
        <begin position="490"/>
        <end position="501"/>
    </location>
</feature>
<comment type="caution">
    <text evidence="8">The sequence shown here is derived from an EMBL/GenBank/DDBJ whole genome shotgun (WGS) entry which is preliminary data.</text>
</comment>
<proteinExistence type="predicted"/>
<dbReference type="PROSITE" id="PS50809">
    <property type="entry name" value="DM_2"/>
    <property type="match status" value="1"/>
</dbReference>
<dbReference type="InterPro" id="IPR036407">
    <property type="entry name" value="DM_DNA-bd_sf"/>
</dbReference>
<dbReference type="EMBL" id="NJHN03000029">
    <property type="protein sequence ID" value="KAH9424360.1"/>
    <property type="molecule type" value="Genomic_DNA"/>
</dbReference>
<feature type="region of interest" description="Disordered" evidence="6">
    <location>
        <begin position="696"/>
        <end position="727"/>
    </location>
</feature>
<keyword evidence="1 5" id="KW-0479">Metal-binding</keyword>
<keyword evidence="4 5" id="KW-0539">Nucleus</keyword>
<evidence type="ECO:0000256" key="3">
    <source>
        <dbReference type="ARBA" id="ARBA00023125"/>
    </source>
</evidence>
<feature type="region of interest" description="Disordered" evidence="6">
    <location>
        <begin position="86"/>
        <end position="160"/>
    </location>
</feature>
<gene>
    <name evidence="8" type="primary">THEM6</name>
    <name evidence="8" type="ORF">DERP_004543</name>
</gene>
<feature type="region of interest" description="Disordered" evidence="6">
    <location>
        <begin position="322"/>
        <end position="341"/>
    </location>
</feature>
<keyword evidence="3 5" id="KW-0238">DNA-binding</keyword>
<evidence type="ECO:0000256" key="6">
    <source>
        <dbReference type="SAM" id="MobiDB-lite"/>
    </source>
</evidence>
<feature type="compositionally biased region" description="Polar residues" evidence="6">
    <location>
        <begin position="146"/>
        <end position="160"/>
    </location>
</feature>
<evidence type="ECO:0000256" key="5">
    <source>
        <dbReference type="PROSITE-ProRule" id="PRU00070"/>
    </source>
</evidence>
<feature type="compositionally biased region" description="Polar residues" evidence="6">
    <location>
        <begin position="330"/>
        <end position="339"/>
    </location>
</feature>